<reference evidence="2 3" key="1">
    <citation type="submission" date="2023-07" db="EMBL/GenBank/DDBJ databases">
        <title>Genomic Encyclopedia of Type Strains, Phase IV (KMG-IV): sequencing the most valuable type-strain genomes for metagenomic binning, comparative biology and taxonomic classification.</title>
        <authorList>
            <person name="Goeker M."/>
        </authorList>
    </citation>
    <scope>NUCLEOTIDE SEQUENCE [LARGE SCALE GENOMIC DNA]</scope>
    <source>
        <strain evidence="2 3">DSM 19619</strain>
    </source>
</reference>
<feature type="signal peptide" evidence="1">
    <location>
        <begin position="1"/>
        <end position="20"/>
    </location>
</feature>
<dbReference type="Proteomes" id="UP001242480">
    <property type="component" value="Unassembled WGS sequence"/>
</dbReference>
<name>A0ABU0JKL0_9HYPH</name>
<proteinExistence type="predicted"/>
<accession>A0ABU0JKL0</accession>
<evidence type="ECO:0000313" key="3">
    <source>
        <dbReference type="Proteomes" id="UP001242480"/>
    </source>
</evidence>
<evidence type="ECO:0000313" key="2">
    <source>
        <dbReference type="EMBL" id="MDQ0474814.1"/>
    </source>
</evidence>
<comment type="caution">
    <text evidence="2">The sequence shown here is derived from an EMBL/GenBank/DDBJ whole genome shotgun (WGS) entry which is preliminary data.</text>
</comment>
<protein>
    <submittedName>
        <fullName evidence="2">Uncharacterized protein</fullName>
    </submittedName>
</protein>
<dbReference type="EMBL" id="JAUSVX010000026">
    <property type="protein sequence ID" value="MDQ0474814.1"/>
    <property type="molecule type" value="Genomic_DNA"/>
</dbReference>
<keyword evidence="3" id="KW-1185">Reference proteome</keyword>
<sequence length="174" mass="18868">MKRTAAILLLTLVGSTQAHARDGFEQVRCDGDIARALAGRRGSNEPVVAIEARHKDLALKDLGASDYGRFSSITWSICGRDFMVLEDNRTNIVKDVLEMPPHSKASPVFEGRCKLGGKPMPESVVAVLREQGGQDDLPAEAAWQVDEKAVKFVKMPTEGLLCPRDGITEPGAQP</sequence>
<gene>
    <name evidence="2" type="ORF">QO011_007856</name>
</gene>
<feature type="chain" id="PRO_5045215245" evidence="1">
    <location>
        <begin position="21"/>
        <end position="174"/>
    </location>
</feature>
<dbReference type="RefSeq" id="WP_307285068.1">
    <property type="nucleotide sequence ID" value="NZ_JAUSVX010000026.1"/>
</dbReference>
<keyword evidence="1" id="KW-0732">Signal</keyword>
<organism evidence="2 3">
    <name type="scientific">Labrys wisconsinensis</name>
    <dbReference type="NCBI Taxonomy" id="425677"/>
    <lineage>
        <taxon>Bacteria</taxon>
        <taxon>Pseudomonadati</taxon>
        <taxon>Pseudomonadota</taxon>
        <taxon>Alphaproteobacteria</taxon>
        <taxon>Hyphomicrobiales</taxon>
        <taxon>Xanthobacteraceae</taxon>
        <taxon>Labrys</taxon>
    </lineage>
</organism>
<evidence type="ECO:0000256" key="1">
    <source>
        <dbReference type="SAM" id="SignalP"/>
    </source>
</evidence>